<evidence type="ECO:0000259" key="6">
    <source>
        <dbReference type="PROSITE" id="PS50110"/>
    </source>
</evidence>
<dbReference type="Pfam" id="PF08447">
    <property type="entry name" value="PAS_3"/>
    <property type="match status" value="1"/>
</dbReference>
<dbReference type="FunFam" id="3.30.450.20:FF:000099">
    <property type="entry name" value="Sensory box sensor histidine kinase"/>
    <property type="match status" value="1"/>
</dbReference>
<evidence type="ECO:0000259" key="7">
    <source>
        <dbReference type="PROSITE" id="PS50112"/>
    </source>
</evidence>
<dbReference type="PANTHER" id="PTHR45339">
    <property type="entry name" value="HYBRID SIGNAL TRANSDUCTION HISTIDINE KINASE J"/>
    <property type="match status" value="1"/>
</dbReference>
<keyword evidence="10" id="KW-1185">Reference proteome</keyword>
<dbReference type="SUPFAM" id="SSF47384">
    <property type="entry name" value="Homodimeric domain of signal transducing histidine kinase"/>
    <property type="match status" value="1"/>
</dbReference>
<dbReference type="InterPro" id="IPR036097">
    <property type="entry name" value="HisK_dim/P_sf"/>
</dbReference>
<dbReference type="NCBIfam" id="TIGR00229">
    <property type="entry name" value="sensory_box"/>
    <property type="match status" value="1"/>
</dbReference>
<dbReference type="FunFam" id="3.30.565.10:FF:000010">
    <property type="entry name" value="Sensor histidine kinase RcsC"/>
    <property type="match status" value="1"/>
</dbReference>
<evidence type="ECO:0000256" key="3">
    <source>
        <dbReference type="PROSITE-ProRule" id="PRU00169"/>
    </source>
</evidence>
<dbReference type="PROSITE" id="PS50109">
    <property type="entry name" value="HIS_KIN"/>
    <property type="match status" value="1"/>
</dbReference>
<dbReference type="CDD" id="cd17546">
    <property type="entry name" value="REC_hyHK_CKI1_RcsC-like"/>
    <property type="match status" value="1"/>
</dbReference>
<dbReference type="InterPro" id="IPR001610">
    <property type="entry name" value="PAC"/>
</dbReference>
<dbReference type="Proteomes" id="UP000245942">
    <property type="component" value="Unassembled WGS sequence"/>
</dbReference>
<dbReference type="PRINTS" id="PR00344">
    <property type="entry name" value="BCTRLSENSOR"/>
</dbReference>
<dbReference type="AlphaFoldDB" id="A0A316U4N9"/>
<evidence type="ECO:0000256" key="1">
    <source>
        <dbReference type="ARBA" id="ARBA00022553"/>
    </source>
</evidence>
<protein>
    <submittedName>
        <fullName evidence="9">Uncharacterized protein</fullName>
    </submittedName>
</protein>
<dbReference type="Pfam" id="PF13188">
    <property type="entry name" value="PAS_8"/>
    <property type="match status" value="1"/>
</dbReference>
<dbReference type="SMART" id="SM00086">
    <property type="entry name" value="PAC"/>
    <property type="match status" value="2"/>
</dbReference>
<dbReference type="Gene3D" id="1.10.287.130">
    <property type="match status" value="1"/>
</dbReference>
<dbReference type="InterPro" id="IPR001789">
    <property type="entry name" value="Sig_transdc_resp-reg_receiver"/>
</dbReference>
<evidence type="ECO:0000259" key="5">
    <source>
        <dbReference type="PROSITE" id="PS50109"/>
    </source>
</evidence>
<organism evidence="9 10">
    <name type="scientific">Pseudomicrostroma glucosiphilum</name>
    <dbReference type="NCBI Taxonomy" id="1684307"/>
    <lineage>
        <taxon>Eukaryota</taxon>
        <taxon>Fungi</taxon>
        <taxon>Dikarya</taxon>
        <taxon>Basidiomycota</taxon>
        <taxon>Ustilaginomycotina</taxon>
        <taxon>Exobasidiomycetes</taxon>
        <taxon>Microstromatales</taxon>
        <taxon>Microstromatales incertae sedis</taxon>
        <taxon>Pseudomicrostroma</taxon>
    </lineage>
</organism>
<feature type="domain" description="Response regulatory" evidence="6">
    <location>
        <begin position="1009"/>
        <end position="1127"/>
    </location>
</feature>
<dbReference type="InterPro" id="IPR003594">
    <property type="entry name" value="HATPase_dom"/>
</dbReference>
<dbReference type="GeneID" id="37016936"/>
<evidence type="ECO:0000313" key="10">
    <source>
        <dbReference type="Proteomes" id="UP000245942"/>
    </source>
</evidence>
<dbReference type="Pfam" id="PF00512">
    <property type="entry name" value="HisKA"/>
    <property type="match status" value="1"/>
</dbReference>
<dbReference type="SMART" id="SM00448">
    <property type="entry name" value="REC"/>
    <property type="match status" value="1"/>
</dbReference>
<evidence type="ECO:0000256" key="2">
    <source>
        <dbReference type="ARBA" id="ARBA00023012"/>
    </source>
</evidence>
<dbReference type="SUPFAM" id="SSF55874">
    <property type="entry name" value="ATPase domain of HSP90 chaperone/DNA topoisomerase II/histidine kinase"/>
    <property type="match status" value="1"/>
</dbReference>
<dbReference type="InterPro" id="IPR000700">
    <property type="entry name" value="PAS-assoc_C"/>
</dbReference>
<feature type="domain" description="Histidine kinase" evidence="5">
    <location>
        <begin position="705"/>
        <end position="926"/>
    </location>
</feature>
<dbReference type="InterPro" id="IPR035965">
    <property type="entry name" value="PAS-like_dom_sf"/>
</dbReference>
<dbReference type="Gene3D" id="3.30.450.20">
    <property type="entry name" value="PAS domain"/>
    <property type="match status" value="2"/>
</dbReference>
<dbReference type="RefSeq" id="XP_025346948.1">
    <property type="nucleotide sequence ID" value="XM_025495202.1"/>
</dbReference>
<dbReference type="SUPFAM" id="SSF55785">
    <property type="entry name" value="PYP-like sensor domain (PAS domain)"/>
    <property type="match status" value="2"/>
</dbReference>
<evidence type="ECO:0000313" key="9">
    <source>
        <dbReference type="EMBL" id="PWN19788.1"/>
    </source>
</evidence>
<dbReference type="STRING" id="1684307.A0A316U4N9"/>
<dbReference type="GO" id="GO:0000155">
    <property type="term" value="F:phosphorelay sensor kinase activity"/>
    <property type="evidence" value="ECO:0007669"/>
    <property type="project" value="InterPro"/>
</dbReference>
<proteinExistence type="predicted"/>
<feature type="domain" description="PAS" evidence="7">
    <location>
        <begin position="389"/>
        <end position="459"/>
    </location>
</feature>
<keyword evidence="1 3" id="KW-0597">Phosphoprotein</keyword>
<feature type="modified residue" description="4-aspartylphosphate" evidence="3">
    <location>
        <position position="1059"/>
    </location>
</feature>
<keyword evidence="2" id="KW-0902">Two-component regulatory system</keyword>
<dbReference type="SMART" id="SM00387">
    <property type="entry name" value="HATPase_c"/>
    <property type="match status" value="1"/>
</dbReference>
<dbReference type="CDD" id="cd00130">
    <property type="entry name" value="PAS"/>
    <property type="match status" value="1"/>
</dbReference>
<dbReference type="Pfam" id="PF02518">
    <property type="entry name" value="HATPase_c"/>
    <property type="match status" value="1"/>
</dbReference>
<dbReference type="CDD" id="cd00082">
    <property type="entry name" value="HisKA"/>
    <property type="match status" value="1"/>
</dbReference>
<gene>
    <name evidence="9" type="ORF">BCV69DRAFT_32294</name>
</gene>
<dbReference type="PROSITE" id="PS50110">
    <property type="entry name" value="RESPONSE_REGULATORY"/>
    <property type="match status" value="1"/>
</dbReference>
<dbReference type="SMART" id="SM00388">
    <property type="entry name" value="HisKA"/>
    <property type="match status" value="1"/>
</dbReference>
<dbReference type="Pfam" id="PF00072">
    <property type="entry name" value="Response_reg"/>
    <property type="match status" value="1"/>
</dbReference>
<dbReference type="PANTHER" id="PTHR45339:SF1">
    <property type="entry name" value="HYBRID SIGNAL TRANSDUCTION HISTIDINE KINASE J"/>
    <property type="match status" value="1"/>
</dbReference>
<dbReference type="InterPro" id="IPR013655">
    <property type="entry name" value="PAS_fold_3"/>
</dbReference>
<dbReference type="Gene3D" id="3.30.565.10">
    <property type="entry name" value="Histidine kinase-like ATPase, C-terminal domain"/>
    <property type="match status" value="1"/>
</dbReference>
<dbReference type="InterPro" id="IPR004358">
    <property type="entry name" value="Sig_transdc_His_kin-like_C"/>
</dbReference>
<dbReference type="SMART" id="SM00091">
    <property type="entry name" value="PAS"/>
    <property type="match status" value="2"/>
</dbReference>
<accession>A0A316U4N9</accession>
<dbReference type="InterPro" id="IPR000014">
    <property type="entry name" value="PAS"/>
</dbReference>
<feature type="region of interest" description="Disordered" evidence="4">
    <location>
        <begin position="252"/>
        <end position="278"/>
    </location>
</feature>
<dbReference type="Pfam" id="PF13426">
    <property type="entry name" value="PAS_9"/>
    <property type="match status" value="1"/>
</dbReference>
<dbReference type="CDD" id="cd16922">
    <property type="entry name" value="HATPase_EvgS-ArcB-TorS-like"/>
    <property type="match status" value="1"/>
</dbReference>
<dbReference type="Gene3D" id="3.40.50.2300">
    <property type="match status" value="1"/>
</dbReference>
<evidence type="ECO:0000259" key="8">
    <source>
        <dbReference type="PROSITE" id="PS50113"/>
    </source>
</evidence>
<feature type="region of interest" description="Disordered" evidence="4">
    <location>
        <begin position="559"/>
        <end position="579"/>
    </location>
</feature>
<dbReference type="SUPFAM" id="SSF52172">
    <property type="entry name" value="CheY-like"/>
    <property type="match status" value="1"/>
</dbReference>
<reference evidence="9 10" key="1">
    <citation type="journal article" date="2018" name="Mol. Biol. Evol.">
        <title>Broad Genomic Sampling Reveals a Smut Pathogenic Ancestry of the Fungal Clade Ustilaginomycotina.</title>
        <authorList>
            <person name="Kijpornyongpan T."/>
            <person name="Mondo S.J."/>
            <person name="Barry K."/>
            <person name="Sandor L."/>
            <person name="Lee J."/>
            <person name="Lipzen A."/>
            <person name="Pangilinan J."/>
            <person name="LaButti K."/>
            <person name="Hainaut M."/>
            <person name="Henrissat B."/>
            <person name="Grigoriev I.V."/>
            <person name="Spatafora J.W."/>
            <person name="Aime M.C."/>
        </authorList>
    </citation>
    <scope>NUCLEOTIDE SEQUENCE [LARGE SCALE GENOMIC DNA]</scope>
    <source>
        <strain evidence="9 10">MCA 4718</strain>
    </source>
</reference>
<dbReference type="OrthoDB" id="10266508at2759"/>
<feature type="compositionally biased region" description="Low complexity" evidence="4">
    <location>
        <begin position="559"/>
        <end position="572"/>
    </location>
</feature>
<dbReference type="PROSITE" id="PS50112">
    <property type="entry name" value="PAS"/>
    <property type="match status" value="1"/>
</dbReference>
<dbReference type="InterPro" id="IPR005467">
    <property type="entry name" value="His_kinase_dom"/>
</dbReference>
<dbReference type="InterPro" id="IPR003661">
    <property type="entry name" value="HisK_dim/P_dom"/>
</dbReference>
<sequence>MPQRLNMRDDELSAIIQFAPVALVVLDRNRNLKRVNKFAETMLGLDAKMCTGAPFNAWVAESTRPTVTRAIRYAAESKWGESEHGSPWAQPAQSTVALTPRRTPEDRAGRPFWCGITIAACFDTPANSSKLYMHEAWYIITITLLSSSTTKPPSLPNFTTPVEVAPEEEAVLETAKQVAAANLGPDQEVESAVDDDRGPFDDLADPPLQTSLLAEAVAYNIDYAVVCMSSDGHTAVRNRTADSLLERISAGPGGGMYEENVENPPAAPPSDRTADSAPLEGEVDTAWLLSHFNCYDASFSQLLNFRDYPLYRCAILGQKIVNEQIGVIAKDGTRYVLEVTGIPLFDSGGDGRYIGGALFLKDVTRESFRASSMSVAEVALVDDSGSVDTIASFKRVCEDLPEIAWIANSDGYLEWYNHRWYEYTGSSFETSKGSSWTDYVHPADLPSVGKAWSKALRQESRYEVQERILAKDGTYKWMLCRAHPVRNSEGKVLRWFGMLTDVHATLNALASNREARENLSDAVRGADITLWAVNTEGIFTLAEGPLASLDAAKGSSISGSSAHSISAGSSGSEDARTDLPHLREPTKAPIVGRSIFEEWGGQRKDPIMQALQGEHVTEESTIRGRTYRTMYRPTRAQMNAPTSFLLTHEDDEAPIIGVTGMSFDITERLIMEKKFEESAREVARAEAASSAAKEASRMKSQFLAVISHEIRTPLNGVVGLSELLLDIDSLTAEAQDLVHSILRSSGALLTVINDVLDFSKVEAGKLDLVSLPFSLQLVCEDSARDFQKLMLSKGLELIKDIDLPDEIVLGDAGRITQVLNNLLANAGKFTERGSVMLKASKTREESGICYYSFKVADSGCGIPQAQLSSLFQPFRQADPSTSRKYGGSGLGLAICRNLIELMGGEISLESEEGVGTTVTFTVPLLKSATSDPQNPREELQSMFSTYQIGERTAMLTQTTTTTKTTACHTFAPGPASGAGTAAPSEDYLGFRRSSLVSTTTKSNSVKKARILLAEDNPVNSQIAIKTLQKLGYEVDHAENGAEVLEFYKKNEEYALVLMDCMMPTMDGFQATRLMRASSSLAMRKVPIIALTAAAIKGRDICLAAGMSDFLSKPVRRATLDAMLQKWVGLEHDTTTLMTPSMSNQDATTPVFE</sequence>
<feature type="region of interest" description="Disordered" evidence="4">
    <location>
        <begin position="82"/>
        <end position="103"/>
    </location>
</feature>
<evidence type="ECO:0000256" key="4">
    <source>
        <dbReference type="SAM" id="MobiDB-lite"/>
    </source>
</evidence>
<dbReference type="InterPro" id="IPR036890">
    <property type="entry name" value="HATPase_C_sf"/>
</dbReference>
<dbReference type="EMBL" id="KZ819330">
    <property type="protein sequence ID" value="PWN19788.1"/>
    <property type="molecule type" value="Genomic_DNA"/>
</dbReference>
<name>A0A316U4N9_9BASI</name>
<dbReference type="PROSITE" id="PS50113">
    <property type="entry name" value="PAC"/>
    <property type="match status" value="1"/>
</dbReference>
<dbReference type="InterPro" id="IPR011006">
    <property type="entry name" value="CheY-like_superfamily"/>
</dbReference>
<feature type="domain" description="PAC" evidence="8">
    <location>
        <begin position="462"/>
        <end position="514"/>
    </location>
</feature>